<keyword evidence="2" id="KW-1185">Reference proteome</keyword>
<gene>
    <name evidence="1" type="ORF">QAD02_002124</name>
</gene>
<evidence type="ECO:0000313" key="1">
    <source>
        <dbReference type="EMBL" id="KAJ8670865.1"/>
    </source>
</evidence>
<dbReference type="EMBL" id="CM056743">
    <property type="protein sequence ID" value="KAJ8670865.1"/>
    <property type="molecule type" value="Genomic_DNA"/>
</dbReference>
<proteinExistence type="predicted"/>
<protein>
    <submittedName>
        <fullName evidence="1">Uncharacterized protein</fullName>
    </submittedName>
</protein>
<organism evidence="1 2">
    <name type="scientific">Eretmocerus hayati</name>
    <dbReference type="NCBI Taxonomy" id="131215"/>
    <lineage>
        <taxon>Eukaryota</taxon>
        <taxon>Metazoa</taxon>
        <taxon>Ecdysozoa</taxon>
        <taxon>Arthropoda</taxon>
        <taxon>Hexapoda</taxon>
        <taxon>Insecta</taxon>
        <taxon>Pterygota</taxon>
        <taxon>Neoptera</taxon>
        <taxon>Endopterygota</taxon>
        <taxon>Hymenoptera</taxon>
        <taxon>Apocrita</taxon>
        <taxon>Proctotrupomorpha</taxon>
        <taxon>Chalcidoidea</taxon>
        <taxon>Aphelinidae</taxon>
        <taxon>Aphelininae</taxon>
        <taxon>Eretmocerus</taxon>
    </lineage>
</organism>
<sequence>MNRPSTRDEQKEICASPLRKIGQDGVHRGDTPALGTVGVVAGEPWAVLLSRVFLRVVKMVNSLLQAPVLLPVFSDFPVNFTLEVTEGGCYQWSTSRPDIVRLIPIDENYDQGCSIKMIVQTVTRDPTRKTAIILAEDVNTGHFLRCDMIVDAIFSLDMVTTTRELFIEEAPEAFKEIGNIDKAGRGVSGSPNNVLVFMTSQESPYETPHSVEMLDTVRRTGNIVLLEGVKTGTAKVSVRLMYPEYKHVPTVEVELIVVANLIIIPSDVTMMPYDCFTYGIVQVHQERLEGIHIRTSQYRLGAEKSQVLEINNAKASAYALMLGKSKVLLHDKNVHGECGTILPTASVHVNQVAYIKIVDYLTEVVL</sequence>
<dbReference type="Proteomes" id="UP001239111">
    <property type="component" value="Chromosome 3"/>
</dbReference>
<reference evidence="1" key="1">
    <citation type="submission" date="2023-04" db="EMBL/GenBank/DDBJ databases">
        <title>A chromosome-level genome assembly of the parasitoid wasp Eretmocerus hayati.</title>
        <authorList>
            <person name="Zhong Y."/>
            <person name="Liu S."/>
            <person name="Liu Y."/>
        </authorList>
    </citation>
    <scope>NUCLEOTIDE SEQUENCE</scope>
    <source>
        <strain evidence="1">ZJU_SS_LIU_2023</strain>
    </source>
</reference>
<accession>A0ACC2NI64</accession>
<evidence type="ECO:0000313" key="2">
    <source>
        <dbReference type="Proteomes" id="UP001239111"/>
    </source>
</evidence>
<comment type="caution">
    <text evidence="1">The sequence shown here is derived from an EMBL/GenBank/DDBJ whole genome shotgun (WGS) entry which is preliminary data.</text>
</comment>
<name>A0ACC2NI64_9HYME</name>